<dbReference type="InterPro" id="IPR039315">
    <property type="entry name" value="CheW"/>
</dbReference>
<keyword evidence="3" id="KW-1185">Reference proteome</keyword>
<dbReference type="RefSeq" id="WP_160733943.1">
    <property type="nucleotide sequence ID" value="NZ_WTYO01000004.1"/>
</dbReference>
<dbReference type="InterPro" id="IPR002545">
    <property type="entry name" value="CheW-lke_dom"/>
</dbReference>
<evidence type="ECO:0000259" key="1">
    <source>
        <dbReference type="PROSITE" id="PS50851"/>
    </source>
</evidence>
<dbReference type="PROSITE" id="PS50851">
    <property type="entry name" value="CHEW"/>
    <property type="match status" value="1"/>
</dbReference>
<evidence type="ECO:0000313" key="3">
    <source>
        <dbReference type="Proteomes" id="UP000444401"/>
    </source>
</evidence>
<dbReference type="PANTHER" id="PTHR22617:SF23">
    <property type="entry name" value="CHEMOTAXIS PROTEIN CHEW"/>
    <property type="match status" value="1"/>
</dbReference>
<gene>
    <name evidence="2" type="ORF">GRI72_10890</name>
</gene>
<comment type="caution">
    <text evidence="2">The sequence shown here is derived from an EMBL/GenBank/DDBJ whole genome shotgun (WGS) entry which is preliminary data.</text>
</comment>
<dbReference type="InterPro" id="IPR036061">
    <property type="entry name" value="CheW-like_dom_sf"/>
</dbReference>
<feature type="domain" description="CheW-like" evidence="1">
    <location>
        <begin position="2"/>
        <end position="141"/>
    </location>
</feature>
<dbReference type="SMART" id="SM00260">
    <property type="entry name" value="CheW"/>
    <property type="match status" value="1"/>
</dbReference>
<organism evidence="2 3">
    <name type="scientific">Pelagerythrobacter marinus</name>
    <dbReference type="NCBI Taxonomy" id="538382"/>
    <lineage>
        <taxon>Bacteria</taxon>
        <taxon>Pseudomonadati</taxon>
        <taxon>Pseudomonadota</taxon>
        <taxon>Alphaproteobacteria</taxon>
        <taxon>Sphingomonadales</taxon>
        <taxon>Erythrobacteraceae</taxon>
        <taxon>Pelagerythrobacter</taxon>
    </lineage>
</organism>
<dbReference type="SUPFAM" id="SSF50341">
    <property type="entry name" value="CheW-like"/>
    <property type="match status" value="1"/>
</dbReference>
<dbReference type="PANTHER" id="PTHR22617">
    <property type="entry name" value="CHEMOTAXIS SENSOR HISTIDINE KINASE-RELATED"/>
    <property type="match status" value="1"/>
</dbReference>
<dbReference type="Gene3D" id="2.30.30.40">
    <property type="entry name" value="SH3 Domains"/>
    <property type="match status" value="1"/>
</dbReference>
<dbReference type="EMBL" id="WTYO01000004">
    <property type="protein sequence ID" value="MXO69332.1"/>
    <property type="molecule type" value="Genomic_DNA"/>
</dbReference>
<proteinExistence type="predicted"/>
<accession>A0ABW9V0T5</accession>
<sequence length="144" mass="14743">MDDLLLLTRIAGRPAAFRAVDVRSIIELGTITPVPRAPDFVAGITALRSRALTVIDARRILGARGGRDSADDRSPVVDIAGHSYALLVDKVADVVAGVGALSPVGPTLGPRWSACAQGMIETAAGPAIVMDVPALITGPQKAAA</sequence>
<protein>
    <submittedName>
        <fullName evidence="2">Chemotaxis protein CheW</fullName>
    </submittedName>
</protein>
<reference evidence="2 3" key="1">
    <citation type="submission" date="2019-12" db="EMBL/GenBank/DDBJ databases">
        <title>Genomic-based taxomic classification of the family Erythrobacteraceae.</title>
        <authorList>
            <person name="Xu L."/>
        </authorList>
    </citation>
    <scope>NUCLEOTIDE SEQUENCE [LARGE SCALE GENOMIC DNA]</scope>
    <source>
        <strain evidence="2 3">H32</strain>
    </source>
</reference>
<dbReference type="Pfam" id="PF01584">
    <property type="entry name" value="CheW"/>
    <property type="match status" value="1"/>
</dbReference>
<name>A0ABW9V0T5_9SPHN</name>
<dbReference type="Proteomes" id="UP000444401">
    <property type="component" value="Unassembled WGS sequence"/>
</dbReference>
<evidence type="ECO:0000313" key="2">
    <source>
        <dbReference type="EMBL" id="MXO69332.1"/>
    </source>
</evidence>
<dbReference type="Gene3D" id="2.40.50.180">
    <property type="entry name" value="CheA-289, Domain 4"/>
    <property type="match status" value="1"/>
</dbReference>